<dbReference type="PANTHER" id="PTHR43284">
    <property type="entry name" value="ASPARAGINE SYNTHETASE (GLUTAMINE-HYDROLYZING)"/>
    <property type="match status" value="1"/>
</dbReference>
<dbReference type="Proteomes" id="UP000266677">
    <property type="component" value="Unassembled WGS sequence"/>
</dbReference>
<gene>
    <name evidence="7" type="ORF">D5S18_24930</name>
</gene>
<sequence>MAPGRDARADTKLMAAAMADRSAAWAHAGFPAVSVAAGADDGRTAAGSVYTFTGGDLLAAVSAPAWVHRRMKVGLGELDGAAAPETIAAKLSTVAGDAHCVVASREQRWTVVYRSPMSARPLFYFASHGSVLVASQIRGLRAANSGIAVDAMGLAPFLVPSMCDPAGSAWAGVRRVPPGHALIVRDGAASLHRTAQIDAEQVTGLARGELVAEFRARLLTAMQRCSSPTDAVLLSGGIDSASLAAAAMAGGLHRRPRAFALTYSAGELAACDERRYVDAVERATGIPVDRLAADTLLPLAAEYPFGDEPEAWTYAGRNWAMLRRIAADPDPVGSVVAGEGGDELLLGQVFTVADRRVNGDTDGARAELVTFPDPAGAARVVDGLIAGDYERRGTRVMRALGDIPPWLSQTYISACGLVDRIADGYPTLSEPGQFTTAYSRALIGEAGAAGRVHCGGWWEDTARRAGVRVTYPFLDPDLAALTWALPPEMLREHGIEKVVLRDALAAELPAAVAARRDKADARVLMHAGLTRAASSIRTVAAGGPLVDRAVIDGDKLAAALDDYLAGQHDHGPALWATVAVNSWLEHVGESQ</sequence>
<evidence type="ECO:0000313" key="7">
    <source>
        <dbReference type="EMBL" id="RJO71418.1"/>
    </source>
</evidence>
<evidence type="ECO:0000256" key="2">
    <source>
        <dbReference type="ARBA" id="ARBA00005752"/>
    </source>
</evidence>
<evidence type="ECO:0000256" key="4">
    <source>
        <dbReference type="ARBA" id="ARBA00022888"/>
    </source>
</evidence>
<organism evidence="7 8">
    <name type="scientific">Nocardia panacis</name>
    <dbReference type="NCBI Taxonomy" id="2340916"/>
    <lineage>
        <taxon>Bacteria</taxon>
        <taxon>Bacillati</taxon>
        <taxon>Actinomycetota</taxon>
        <taxon>Actinomycetes</taxon>
        <taxon>Mycobacteriales</taxon>
        <taxon>Nocardiaceae</taxon>
        <taxon>Nocardia</taxon>
    </lineage>
</organism>
<comment type="caution">
    <text evidence="7">The sequence shown here is derived from an EMBL/GenBank/DDBJ whole genome shotgun (WGS) entry which is preliminary data.</text>
</comment>
<evidence type="ECO:0000256" key="5">
    <source>
        <dbReference type="ARBA" id="ARBA00048741"/>
    </source>
</evidence>
<name>A0A3A4KFL0_9NOCA</name>
<dbReference type="InterPro" id="IPR029055">
    <property type="entry name" value="Ntn_hydrolases_N"/>
</dbReference>
<feature type="domain" description="Asparagine synthetase" evidence="6">
    <location>
        <begin position="231"/>
        <end position="585"/>
    </location>
</feature>
<evidence type="ECO:0000256" key="3">
    <source>
        <dbReference type="ARBA" id="ARBA00012737"/>
    </source>
</evidence>
<dbReference type="InterPro" id="IPR014729">
    <property type="entry name" value="Rossmann-like_a/b/a_fold"/>
</dbReference>
<protein>
    <recommendedName>
        <fullName evidence="3">asparagine synthase (glutamine-hydrolyzing)</fullName>
        <ecNumber evidence="3">6.3.5.4</ecNumber>
    </recommendedName>
</protein>
<dbReference type="Gene3D" id="3.60.20.10">
    <property type="entry name" value="Glutamine Phosphoribosylpyrophosphate, subunit 1, domain 1"/>
    <property type="match status" value="1"/>
</dbReference>
<keyword evidence="4" id="KW-0028">Amino-acid biosynthesis</keyword>
<dbReference type="SUPFAM" id="SSF56235">
    <property type="entry name" value="N-terminal nucleophile aminohydrolases (Ntn hydrolases)"/>
    <property type="match status" value="1"/>
</dbReference>
<comment type="catalytic activity">
    <reaction evidence="5">
        <text>L-aspartate + L-glutamine + ATP + H2O = L-asparagine + L-glutamate + AMP + diphosphate + H(+)</text>
        <dbReference type="Rhea" id="RHEA:12228"/>
        <dbReference type="ChEBI" id="CHEBI:15377"/>
        <dbReference type="ChEBI" id="CHEBI:15378"/>
        <dbReference type="ChEBI" id="CHEBI:29985"/>
        <dbReference type="ChEBI" id="CHEBI:29991"/>
        <dbReference type="ChEBI" id="CHEBI:30616"/>
        <dbReference type="ChEBI" id="CHEBI:33019"/>
        <dbReference type="ChEBI" id="CHEBI:58048"/>
        <dbReference type="ChEBI" id="CHEBI:58359"/>
        <dbReference type="ChEBI" id="CHEBI:456215"/>
        <dbReference type="EC" id="6.3.5.4"/>
    </reaction>
</comment>
<comment type="pathway">
    <text evidence="1">Amino-acid biosynthesis; L-asparagine biosynthesis; L-asparagine from L-aspartate (L-Gln route): step 1/1.</text>
</comment>
<evidence type="ECO:0000313" key="8">
    <source>
        <dbReference type="Proteomes" id="UP000266677"/>
    </source>
</evidence>
<dbReference type="GO" id="GO:0004066">
    <property type="term" value="F:asparagine synthase (glutamine-hydrolyzing) activity"/>
    <property type="evidence" value="ECO:0007669"/>
    <property type="project" value="UniProtKB-EC"/>
</dbReference>
<accession>A0A3A4KFL0</accession>
<dbReference type="InterPro" id="IPR001962">
    <property type="entry name" value="Asn_synthase"/>
</dbReference>
<dbReference type="AlphaFoldDB" id="A0A3A4KFL0"/>
<proteinExistence type="inferred from homology"/>
<dbReference type="SUPFAM" id="SSF52402">
    <property type="entry name" value="Adenine nucleotide alpha hydrolases-like"/>
    <property type="match status" value="1"/>
</dbReference>
<dbReference type="PANTHER" id="PTHR43284:SF1">
    <property type="entry name" value="ASPARAGINE SYNTHETASE"/>
    <property type="match status" value="1"/>
</dbReference>
<keyword evidence="8" id="KW-1185">Reference proteome</keyword>
<dbReference type="EMBL" id="QZFU01000033">
    <property type="protein sequence ID" value="RJO71418.1"/>
    <property type="molecule type" value="Genomic_DNA"/>
</dbReference>
<keyword evidence="4" id="KW-0061">Asparagine biosynthesis</keyword>
<evidence type="ECO:0000259" key="6">
    <source>
        <dbReference type="Pfam" id="PF00733"/>
    </source>
</evidence>
<dbReference type="Gene3D" id="3.40.50.620">
    <property type="entry name" value="HUPs"/>
    <property type="match status" value="2"/>
</dbReference>
<dbReference type="InterPro" id="IPR051786">
    <property type="entry name" value="ASN_synthetase/amidase"/>
</dbReference>
<dbReference type="EC" id="6.3.5.4" evidence="3"/>
<evidence type="ECO:0000256" key="1">
    <source>
        <dbReference type="ARBA" id="ARBA00005187"/>
    </source>
</evidence>
<reference evidence="7 8" key="1">
    <citation type="submission" date="2018-09" db="EMBL/GenBank/DDBJ databases">
        <title>YIM PH21274 draft genome.</title>
        <authorList>
            <person name="Miao C."/>
        </authorList>
    </citation>
    <scope>NUCLEOTIDE SEQUENCE [LARGE SCALE GENOMIC DNA]</scope>
    <source>
        <strain evidence="7 8">YIM PH 21724</strain>
    </source>
</reference>
<dbReference type="PIRSF" id="PIRSF001589">
    <property type="entry name" value="Asn_synthetase_glu-h"/>
    <property type="match status" value="1"/>
</dbReference>
<comment type="similarity">
    <text evidence="2">Belongs to the asparagine synthetase family.</text>
</comment>
<dbReference type="InterPro" id="IPR006426">
    <property type="entry name" value="Asn_synth_AEB"/>
</dbReference>
<dbReference type="GO" id="GO:0006529">
    <property type="term" value="P:asparagine biosynthetic process"/>
    <property type="evidence" value="ECO:0007669"/>
    <property type="project" value="UniProtKB-KW"/>
</dbReference>
<dbReference type="Pfam" id="PF00733">
    <property type="entry name" value="Asn_synthase"/>
    <property type="match status" value="1"/>
</dbReference>